<comment type="similarity">
    <text evidence="2 8">Belongs to the cytochrome P450 family.</text>
</comment>
<evidence type="ECO:0000256" key="4">
    <source>
        <dbReference type="ARBA" id="ARBA00022723"/>
    </source>
</evidence>
<keyword evidence="5 8" id="KW-0560">Oxidoreductase</keyword>
<keyword evidence="10" id="KW-1185">Reference proteome</keyword>
<dbReference type="PANTHER" id="PTHR46696:SF6">
    <property type="entry name" value="P450, PUTATIVE (EUROFUNG)-RELATED"/>
    <property type="match status" value="1"/>
</dbReference>
<evidence type="ECO:0000256" key="2">
    <source>
        <dbReference type="ARBA" id="ARBA00010617"/>
    </source>
</evidence>
<organism evidence="9 10">
    <name type="scientific">Mycobacterium [tuberculosis] TKK-01-0051</name>
    <dbReference type="NCBI Taxonomy" id="1324261"/>
    <lineage>
        <taxon>Bacteria</taxon>
        <taxon>Bacillati</taxon>
        <taxon>Actinomycetota</taxon>
        <taxon>Actinomycetes</taxon>
        <taxon>Mycobacteriales</taxon>
        <taxon>Mycobacteriaceae</taxon>
        <taxon>Mycobacterium</taxon>
        <taxon>Mycobacterium avium complex (MAC)</taxon>
    </lineage>
</organism>
<keyword evidence="3 8" id="KW-0349">Heme</keyword>
<dbReference type="SUPFAM" id="SSF48264">
    <property type="entry name" value="Cytochrome P450"/>
    <property type="match status" value="1"/>
</dbReference>
<name>A0A051TWI8_9MYCO</name>
<reference evidence="9 10" key="1">
    <citation type="submission" date="2014-04" db="EMBL/GenBank/DDBJ databases">
        <title>The Genome Sequence of Mycobacterium tuberculosis TKK-01-0051.</title>
        <authorList>
            <consortium name="The Broad Institute Genomics Platform"/>
            <consortium name="The Broad Institute Genome Sequencing Center for Infectious Disease"/>
            <person name="Earl A.M."/>
            <person name="Cohen K."/>
            <person name="Pym A."/>
            <person name="Bishai W."/>
            <person name="Maharaj K."/>
            <person name="Desjardins C."/>
            <person name="Abeel T."/>
            <person name="Young S."/>
            <person name="Zeng Q."/>
            <person name="Gargeya S."/>
            <person name="Abouelleil A."/>
            <person name="Alvarado L."/>
            <person name="Chapman S.B."/>
            <person name="Gainer-Dewar J."/>
            <person name="Goldberg J."/>
            <person name="Griggs A."/>
            <person name="Gujja S."/>
            <person name="Hansen M."/>
            <person name="Howarth C."/>
            <person name="Imamovic A."/>
            <person name="Larimer J."/>
            <person name="Murphy C."/>
            <person name="Naylor J."/>
            <person name="Pearson M."/>
            <person name="Poon T.W."/>
            <person name="Priest M."/>
            <person name="Roberts A."/>
            <person name="Saif S."/>
            <person name="Shea T."/>
            <person name="Sykes S."/>
            <person name="Wortman J."/>
            <person name="Nusbaum C."/>
            <person name="Birren B."/>
        </authorList>
    </citation>
    <scope>NUCLEOTIDE SEQUENCE [LARGE SCALE GENOMIC DNA]</scope>
    <source>
        <strain evidence="9 10">TKK-01-0051</strain>
    </source>
</reference>
<dbReference type="InterPro" id="IPR036396">
    <property type="entry name" value="Cyt_P450_sf"/>
</dbReference>
<evidence type="ECO:0000256" key="1">
    <source>
        <dbReference type="ARBA" id="ARBA00001971"/>
    </source>
</evidence>
<keyword evidence="7 8" id="KW-0503">Monooxygenase</keyword>
<accession>A0A051TWI8</accession>
<evidence type="ECO:0000256" key="5">
    <source>
        <dbReference type="ARBA" id="ARBA00023002"/>
    </source>
</evidence>
<dbReference type="Gene3D" id="1.10.630.10">
    <property type="entry name" value="Cytochrome P450"/>
    <property type="match status" value="1"/>
</dbReference>
<comment type="caution">
    <text evidence="9">The sequence shown here is derived from an EMBL/GenBank/DDBJ whole genome shotgun (WGS) entry which is preliminary data.</text>
</comment>
<dbReference type="PATRIC" id="fig|1324261.3.peg.3987"/>
<dbReference type="GO" id="GO:0016705">
    <property type="term" value="F:oxidoreductase activity, acting on paired donors, with incorporation or reduction of molecular oxygen"/>
    <property type="evidence" value="ECO:0007669"/>
    <property type="project" value="InterPro"/>
</dbReference>
<dbReference type="Proteomes" id="UP000025947">
    <property type="component" value="Unassembled WGS sequence"/>
</dbReference>
<dbReference type="PANTHER" id="PTHR46696">
    <property type="entry name" value="P450, PUTATIVE (EUROFUNG)-RELATED"/>
    <property type="match status" value="1"/>
</dbReference>
<dbReference type="AlphaFoldDB" id="A0A051TWI8"/>
<sequence length="440" mass="49295">MRLAVEVSHRATRHLGTTYATSPIRIGPHSEGWLTMPDAKIDFNPFAVETIENPYPGLAILRKFAPVYEVENLFFRIISRYDDVVAALRDTASFSSSIIDASFAGDYTPVPGSSGNNMMAKDPPEHSRFRGLVNRAFTPKAVANLRVAIETFVADAIERIRDEPEWDFVHEIGQALPVNIFFKMLGVEPEMYGQARQWSHDIKTASRFTVGRQMPTADEDSYLRQAMKDYGDYLEYLVNLRREHPGDDLVSGLVQAADEGEQLSHQEVLTMVFLLIGAGTESTQKFISNTLLAFLNHPDQYRMLREDRSLIPNAVQEVLRFDGPAIFMARITTRDVEMAGTVIPAQSPCLVSFASANHDDSKFPNPERFDITRDTSGLVAFGHGLHRCLGAPLATLEGTVVLEQLLDNFAGFDWDPSRVVRDDNFFIRGLNRLPISPTRV</sequence>
<dbReference type="RefSeq" id="WP_049957510.1">
    <property type="nucleotide sequence ID" value="NZ_KK328284.1"/>
</dbReference>
<proteinExistence type="inferred from homology"/>
<protein>
    <recommendedName>
        <fullName evidence="11">Cytochrome P450</fullName>
    </recommendedName>
</protein>
<dbReference type="InterPro" id="IPR001128">
    <property type="entry name" value="Cyt_P450"/>
</dbReference>
<dbReference type="InterPro" id="IPR002397">
    <property type="entry name" value="Cyt_P450_B"/>
</dbReference>
<evidence type="ECO:0000256" key="3">
    <source>
        <dbReference type="ARBA" id="ARBA00022617"/>
    </source>
</evidence>
<evidence type="ECO:0000256" key="8">
    <source>
        <dbReference type="RuleBase" id="RU000461"/>
    </source>
</evidence>
<dbReference type="PRINTS" id="PR00359">
    <property type="entry name" value="BP450"/>
</dbReference>
<dbReference type="FunFam" id="1.10.630.10:FF:000018">
    <property type="entry name" value="Cytochrome P450 monooxygenase"/>
    <property type="match status" value="1"/>
</dbReference>
<dbReference type="Pfam" id="PF00067">
    <property type="entry name" value="p450"/>
    <property type="match status" value="1"/>
</dbReference>
<gene>
    <name evidence="9" type="ORF">K875_03949</name>
</gene>
<dbReference type="GO" id="GO:0004497">
    <property type="term" value="F:monooxygenase activity"/>
    <property type="evidence" value="ECO:0007669"/>
    <property type="project" value="UniProtKB-KW"/>
</dbReference>
<evidence type="ECO:0000313" key="9">
    <source>
        <dbReference type="EMBL" id="KBZ60998.1"/>
    </source>
</evidence>
<keyword evidence="6 8" id="KW-0408">Iron</keyword>
<keyword evidence="4 8" id="KW-0479">Metal-binding</keyword>
<dbReference type="InterPro" id="IPR017972">
    <property type="entry name" value="Cyt_P450_CS"/>
</dbReference>
<evidence type="ECO:0000313" key="10">
    <source>
        <dbReference type="Proteomes" id="UP000025947"/>
    </source>
</evidence>
<dbReference type="GO" id="GO:0020037">
    <property type="term" value="F:heme binding"/>
    <property type="evidence" value="ECO:0007669"/>
    <property type="project" value="InterPro"/>
</dbReference>
<evidence type="ECO:0008006" key="11">
    <source>
        <dbReference type="Google" id="ProtNLM"/>
    </source>
</evidence>
<dbReference type="HOGENOM" id="CLU_033716_0_2_11"/>
<dbReference type="EMBL" id="JLXW01000010">
    <property type="protein sequence ID" value="KBZ60998.1"/>
    <property type="molecule type" value="Genomic_DNA"/>
</dbReference>
<evidence type="ECO:0000256" key="7">
    <source>
        <dbReference type="ARBA" id="ARBA00023033"/>
    </source>
</evidence>
<dbReference type="PROSITE" id="PS00086">
    <property type="entry name" value="CYTOCHROME_P450"/>
    <property type="match status" value="1"/>
</dbReference>
<dbReference type="GO" id="GO:0005506">
    <property type="term" value="F:iron ion binding"/>
    <property type="evidence" value="ECO:0007669"/>
    <property type="project" value="InterPro"/>
</dbReference>
<comment type="cofactor">
    <cofactor evidence="1">
        <name>heme</name>
        <dbReference type="ChEBI" id="CHEBI:30413"/>
    </cofactor>
</comment>
<evidence type="ECO:0000256" key="6">
    <source>
        <dbReference type="ARBA" id="ARBA00023004"/>
    </source>
</evidence>